<dbReference type="InterPro" id="IPR010614">
    <property type="entry name" value="RAD3-like_helicase_DEAD"/>
</dbReference>
<dbReference type="Pfam" id="PF13307">
    <property type="entry name" value="Helicase_C_2"/>
    <property type="match status" value="1"/>
</dbReference>
<keyword evidence="16" id="KW-1185">Reference proteome</keyword>
<dbReference type="SUPFAM" id="SSF52540">
    <property type="entry name" value="P-loop containing nucleoside triphosphate hydrolases"/>
    <property type="match status" value="1"/>
</dbReference>
<evidence type="ECO:0000256" key="9">
    <source>
        <dbReference type="ARBA" id="ARBA00023004"/>
    </source>
</evidence>
<evidence type="ECO:0000256" key="5">
    <source>
        <dbReference type="ARBA" id="ARBA00022741"/>
    </source>
</evidence>
<dbReference type="GO" id="GO:0003678">
    <property type="term" value="F:DNA helicase activity"/>
    <property type="evidence" value="ECO:0007669"/>
    <property type="project" value="InterPro"/>
</dbReference>
<dbReference type="Proteomes" id="UP001061958">
    <property type="component" value="Unassembled WGS sequence"/>
</dbReference>
<keyword evidence="8" id="KW-0067">ATP-binding</keyword>
<dbReference type="InterPro" id="IPR006555">
    <property type="entry name" value="ATP-dep_Helicase_C"/>
</dbReference>
<dbReference type="OrthoDB" id="267079at2759"/>
<dbReference type="InterPro" id="IPR006554">
    <property type="entry name" value="Helicase-like_DEXD_c2"/>
</dbReference>
<feature type="region of interest" description="Disordered" evidence="13">
    <location>
        <begin position="171"/>
        <end position="193"/>
    </location>
</feature>
<evidence type="ECO:0000256" key="6">
    <source>
        <dbReference type="ARBA" id="ARBA00022801"/>
    </source>
</evidence>
<dbReference type="GO" id="GO:0034085">
    <property type="term" value="P:establishment of sister chromatid cohesion"/>
    <property type="evidence" value="ECO:0007669"/>
    <property type="project" value="TreeGrafter"/>
</dbReference>
<dbReference type="InterPro" id="IPR013020">
    <property type="entry name" value="Rad3/Chl1-like"/>
</dbReference>
<dbReference type="PANTHER" id="PTHR11472">
    <property type="entry name" value="DNA REPAIR DEAD HELICASE RAD3/XP-D SUBFAMILY MEMBER"/>
    <property type="match status" value="1"/>
</dbReference>
<dbReference type="SMART" id="SM00491">
    <property type="entry name" value="HELICc2"/>
    <property type="match status" value="1"/>
</dbReference>
<keyword evidence="12" id="KW-0539">Nucleus</keyword>
<comment type="cofactor">
    <cofactor evidence="1">
        <name>[4Fe-4S] cluster</name>
        <dbReference type="ChEBI" id="CHEBI:49883"/>
    </cofactor>
</comment>
<dbReference type="PANTHER" id="PTHR11472:SF41">
    <property type="entry name" value="ATP-DEPENDENT DNA HELICASE DDX11-RELATED"/>
    <property type="match status" value="1"/>
</dbReference>
<proteinExistence type="inferred from homology"/>
<comment type="subcellular location">
    <subcellularLocation>
        <location evidence="2">Nucleus</location>
    </subcellularLocation>
</comment>
<evidence type="ECO:0000256" key="11">
    <source>
        <dbReference type="ARBA" id="ARBA00023235"/>
    </source>
</evidence>
<gene>
    <name evidence="15" type="ORF">GpartN1_g5541.t1</name>
</gene>
<evidence type="ECO:0000256" key="3">
    <source>
        <dbReference type="ARBA" id="ARBA00008435"/>
    </source>
</evidence>
<keyword evidence="7" id="KW-0347">Helicase</keyword>
<dbReference type="InterPro" id="IPR014013">
    <property type="entry name" value="Helic_SF1/SF2_ATP-bd_DinG/Rad3"/>
</dbReference>
<evidence type="ECO:0000256" key="13">
    <source>
        <dbReference type="SAM" id="MobiDB-lite"/>
    </source>
</evidence>
<dbReference type="Pfam" id="PF06733">
    <property type="entry name" value="DEAD_2"/>
    <property type="match status" value="1"/>
</dbReference>
<dbReference type="GO" id="GO:0051536">
    <property type="term" value="F:iron-sulfur cluster binding"/>
    <property type="evidence" value="ECO:0007669"/>
    <property type="project" value="UniProtKB-KW"/>
</dbReference>
<keyword evidence="4" id="KW-0479">Metal-binding</keyword>
<accession>A0A9C7USS7</accession>
<dbReference type="GO" id="GO:0006139">
    <property type="term" value="P:nucleobase-containing compound metabolic process"/>
    <property type="evidence" value="ECO:0007669"/>
    <property type="project" value="InterPro"/>
</dbReference>
<evidence type="ECO:0000256" key="10">
    <source>
        <dbReference type="ARBA" id="ARBA00023014"/>
    </source>
</evidence>
<evidence type="ECO:0000256" key="4">
    <source>
        <dbReference type="ARBA" id="ARBA00022723"/>
    </source>
</evidence>
<dbReference type="CDD" id="cd18788">
    <property type="entry name" value="SF2_C_XPD"/>
    <property type="match status" value="1"/>
</dbReference>
<dbReference type="EMBL" id="BQMJ01000047">
    <property type="protein sequence ID" value="GJQ13750.1"/>
    <property type="molecule type" value="Genomic_DNA"/>
</dbReference>
<evidence type="ECO:0000256" key="2">
    <source>
        <dbReference type="ARBA" id="ARBA00004123"/>
    </source>
</evidence>
<reference evidence="15" key="2">
    <citation type="submission" date="2022-01" db="EMBL/GenBank/DDBJ databases">
        <authorList>
            <person name="Hirooka S."/>
            <person name="Miyagishima S.Y."/>
        </authorList>
    </citation>
    <scope>NUCLEOTIDE SEQUENCE</scope>
    <source>
        <strain evidence="15">NBRC 102759</strain>
    </source>
</reference>
<dbReference type="GO" id="GO:0005634">
    <property type="term" value="C:nucleus"/>
    <property type="evidence" value="ECO:0007669"/>
    <property type="project" value="UniProtKB-SubCell"/>
</dbReference>
<keyword evidence="9" id="KW-0408">Iron</keyword>
<evidence type="ECO:0000256" key="7">
    <source>
        <dbReference type="ARBA" id="ARBA00022806"/>
    </source>
</evidence>
<dbReference type="Gene3D" id="3.40.50.300">
    <property type="entry name" value="P-loop containing nucleotide triphosphate hydrolases"/>
    <property type="match status" value="3"/>
</dbReference>
<keyword evidence="11" id="KW-0413">Isomerase</keyword>
<dbReference type="GO" id="GO:0016818">
    <property type="term" value="F:hydrolase activity, acting on acid anhydrides, in phosphorus-containing anhydrides"/>
    <property type="evidence" value="ECO:0007669"/>
    <property type="project" value="InterPro"/>
</dbReference>
<keyword evidence="6" id="KW-0378">Hydrolase</keyword>
<dbReference type="GO" id="GO:0046872">
    <property type="term" value="F:metal ion binding"/>
    <property type="evidence" value="ECO:0007669"/>
    <property type="project" value="UniProtKB-KW"/>
</dbReference>
<keyword evidence="10" id="KW-0411">Iron-sulfur</keyword>
<dbReference type="GO" id="GO:0005524">
    <property type="term" value="F:ATP binding"/>
    <property type="evidence" value="ECO:0007669"/>
    <property type="project" value="UniProtKB-KW"/>
</dbReference>
<dbReference type="NCBIfam" id="TIGR00604">
    <property type="entry name" value="rad3"/>
    <property type="match status" value="1"/>
</dbReference>
<evidence type="ECO:0000259" key="14">
    <source>
        <dbReference type="PROSITE" id="PS51193"/>
    </source>
</evidence>
<dbReference type="InterPro" id="IPR027417">
    <property type="entry name" value="P-loop_NTPase"/>
</dbReference>
<dbReference type="FunFam" id="3.40.50.300:FF:000135">
    <property type="entry name" value="DNA repair helicase RAD3, putative"/>
    <property type="match status" value="1"/>
</dbReference>
<evidence type="ECO:0000313" key="15">
    <source>
        <dbReference type="EMBL" id="GJQ13750.1"/>
    </source>
</evidence>
<protein>
    <recommendedName>
        <fullName evidence="14">Helicase ATP-binding domain-containing protein</fullName>
    </recommendedName>
</protein>
<feature type="compositionally biased region" description="Polar residues" evidence="13">
    <location>
        <begin position="172"/>
        <end position="183"/>
    </location>
</feature>
<sequence length="820" mass="93987">MEKKETDLQTISSSFPCVPYSVQLEFCKKLMQIIESGSIGILESPTGTGKSLSIVCGVLTWLRQYYENNGVEKETKEAQETGEPAWVAEFENSMRKTQTERAILRVARRSSLRKHRMLLNQVTVQKTSLETVPNKKHKSNDSRNFRESKLVVADPDEEFLLSDAVVRDTSVMLPQTGPSNARSSRNEETSEEEDEFEELPRIYYCTRTHSQLSQFEEEVKRTISNMQWSEKIPFPSVLILSSRKNLCINEKVSSLSNASLINERCMELTSKEPGSSGSCPYYHLEGQRDLRDCLNSEILDIEELSNLGKAKKACPYYGMKRAIKSSQFILLPYQSLLHKPTRESLHLPLHSNCVVVFDEAHHVIEALNDMYGAETNTEQIRSCLLGLETYLEYYETRLSSLNLFMLRQFHSFLDSLTKFASLHMKIPSDDEETQNVFSVEDFVIRLGVDNLNIFKLNEFLESKCLHYKLVGLLKSKSLSDSRGTDSYQGIHAVFHFIQTLKQPYSKSRIIVKFRKDVGCTFRLLVLHAANNLTEIISSVRSVVFAGGTLEPLRDIKLRLLGAFEDSRIVHCAFDHVIPDNHILPMIVSRGPTRIPLEFTYTTRRSEFLIQELGRILLNVCRVVPGGVVMFFSSYSYCSYVVNYLEQTDIWKSLERQKPIFKEPQESLELNDMLEKYKQAVYRQHGGILFAVIGGKLSEGINFQDDLGRCIIIVGLPYPNHLNIELQESINYITEMFPSVSKNEILEDMCMKLVNQTIGRTIRHVADYGAVLLVDQRFDRPAIPNKLPKWLRRRLVVTEDFGVVLSSLAEFFRNFRNKLPV</sequence>
<reference evidence="15" key="1">
    <citation type="journal article" date="2022" name="Proc. Natl. Acad. Sci. U.S.A.">
        <title>Life cycle and functional genomics of the unicellular red alga Galdieria for elucidating algal and plant evolution and industrial use.</title>
        <authorList>
            <person name="Hirooka S."/>
            <person name="Itabashi T."/>
            <person name="Ichinose T.M."/>
            <person name="Onuma R."/>
            <person name="Fujiwara T."/>
            <person name="Yamashita S."/>
            <person name="Jong L.W."/>
            <person name="Tomita R."/>
            <person name="Iwane A.H."/>
            <person name="Miyagishima S.Y."/>
        </authorList>
    </citation>
    <scope>NUCLEOTIDE SEQUENCE</scope>
    <source>
        <strain evidence="15">NBRC 102759</strain>
    </source>
</reference>
<dbReference type="GO" id="GO:0003677">
    <property type="term" value="F:DNA binding"/>
    <property type="evidence" value="ECO:0007669"/>
    <property type="project" value="InterPro"/>
</dbReference>
<dbReference type="SMART" id="SM00488">
    <property type="entry name" value="DEXDc2"/>
    <property type="match status" value="1"/>
</dbReference>
<organism evidence="15 16">
    <name type="scientific">Galdieria partita</name>
    <dbReference type="NCBI Taxonomy" id="83374"/>
    <lineage>
        <taxon>Eukaryota</taxon>
        <taxon>Rhodophyta</taxon>
        <taxon>Bangiophyceae</taxon>
        <taxon>Galdieriales</taxon>
        <taxon>Galdieriaceae</taxon>
        <taxon>Galdieria</taxon>
    </lineage>
</organism>
<dbReference type="InterPro" id="IPR045028">
    <property type="entry name" value="DinG/Rad3-like"/>
</dbReference>
<comment type="caution">
    <text evidence="15">The sequence shown here is derived from an EMBL/GenBank/DDBJ whole genome shotgun (WGS) entry which is preliminary data.</text>
</comment>
<evidence type="ECO:0000256" key="12">
    <source>
        <dbReference type="ARBA" id="ARBA00023242"/>
    </source>
</evidence>
<feature type="domain" description="Helicase ATP-binding" evidence="14">
    <location>
        <begin position="9"/>
        <end position="408"/>
    </location>
</feature>
<comment type="similarity">
    <text evidence="3">Belongs to the DEAD box helicase family. DEAH subfamily. DDX11/CHL1 sub-subfamily.</text>
</comment>
<name>A0A9C7USS7_9RHOD</name>
<dbReference type="PROSITE" id="PS51193">
    <property type="entry name" value="HELICASE_ATP_BIND_2"/>
    <property type="match status" value="1"/>
</dbReference>
<evidence type="ECO:0000256" key="1">
    <source>
        <dbReference type="ARBA" id="ARBA00001966"/>
    </source>
</evidence>
<keyword evidence="5" id="KW-0547">Nucleotide-binding</keyword>
<evidence type="ECO:0000256" key="8">
    <source>
        <dbReference type="ARBA" id="ARBA00022840"/>
    </source>
</evidence>
<dbReference type="AlphaFoldDB" id="A0A9C7USS7"/>
<evidence type="ECO:0000313" key="16">
    <source>
        <dbReference type="Proteomes" id="UP001061958"/>
    </source>
</evidence>